<evidence type="ECO:0000256" key="2">
    <source>
        <dbReference type="ARBA" id="ARBA00022448"/>
    </source>
</evidence>
<dbReference type="AlphaFoldDB" id="A0A3E0H7Q9"/>
<sequence length="272" mass="29251">MTRRLPFVVGLVLVAAYLFPVYWMITASFKSDADIRAVPPQLIPLAPTPATWTSRIFGDPRVLHYVLNSAIVATGTMILSVALAAPAAYALARHRIRGRSVILFFCLSSLMFPSIMLATPLFVIFSRLHLTDSYLGLILADTTLALPYAIVLLRPTFATIPRELVEAATIDGCSPVRTFLQVALPLAKPGVATVAVLSFLWGWGDLVFALTLATDDSKRLVTTGLWGFFGANTSDWSGAMAFSTVGMAVPLVVFLLSQRFVVSGVTSGGLKG</sequence>
<evidence type="ECO:0000256" key="4">
    <source>
        <dbReference type="ARBA" id="ARBA00022692"/>
    </source>
</evidence>
<feature type="domain" description="ABC transmembrane type-1" evidence="8">
    <location>
        <begin position="66"/>
        <end position="257"/>
    </location>
</feature>
<dbReference type="Gene3D" id="1.10.3720.10">
    <property type="entry name" value="MetI-like"/>
    <property type="match status" value="1"/>
</dbReference>
<dbReference type="InterPro" id="IPR050901">
    <property type="entry name" value="BP-dep_ABC_trans_perm"/>
</dbReference>
<evidence type="ECO:0000313" key="10">
    <source>
        <dbReference type="Proteomes" id="UP000256269"/>
    </source>
</evidence>
<dbReference type="OrthoDB" id="9794684at2"/>
<reference evidence="9 10" key="1">
    <citation type="submission" date="2018-08" db="EMBL/GenBank/DDBJ databases">
        <title>Genomic Encyclopedia of Archaeal and Bacterial Type Strains, Phase II (KMG-II): from individual species to whole genera.</title>
        <authorList>
            <person name="Goeker M."/>
        </authorList>
    </citation>
    <scope>NUCLEOTIDE SEQUENCE [LARGE SCALE GENOMIC DNA]</scope>
    <source>
        <strain evidence="9 10">DSM 45791</strain>
    </source>
</reference>
<feature type="transmembrane region" description="Helical" evidence="7">
    <location>
        <begin position="7"/>
        <end position="25"/>
    </location>
</feature>
<dbReference type="PANTHER" id="PTHR32243:SF18">
    <property type="entry name" value="INNER MEMBRANE ABC TRANSPORTER PERMEASE PROTEIN YCJP"/>
    <property type="match status" value="1"/>
</dbReference>
<dbReference type="RefSeq" id="WP_116178782.1">
    <property type="nucleotide sequence ID" value="NZ_CP144375.1"/>
</dbReference>
<protein>
    <submittedName>
        <fullName evidence="9">Multiple sugar transport system permease protein</fullName>
    </submittedName>
</protein>
<feature type="transmembrane region" description="Helical" evidence="7">
    <location>
        <begin position="236"/>
        <end position="256"/>
    </location>
</feature>
<organism evidence="9 10">
    <name type="scientific">Kutzneria buriramensis</name>
    <dbReference type="NCBI Taxonomy" id="1045776"/>
    <lineage>
        <taxon>Bacteria</taxon>
        <taxon>Bacillati</taxon>
        <taxon>Actinomycetota</taxon>
        <taxon>Actinomycetes</taxon>
        <taxon>Pseudonocardiales</taxon>
        <taxon>Pseudonocardiaceae</taxon>
        <taxon>Kutzneria</taxon>
    </lineage>
</organism>
<accession>A0A3E0H7Q9</accession>
<feature type="transmembrane region" description="Helical" evidence="7">
    <location>
        <begin position="191"/>
        <end position="213"/>
    </location>
</feature>
<comment type="caution">
    <text evidence="9">The sequence shown here is derived from an EMBL/GenBank/DDBJ whole genome shotgun (WGS) entry which is preliminary data.</text>
</comment>
<keyword evidence="6 7" id="KW-0472">Membrane</keyword>
<keyword evidence="3" id="KW-1003">Cell membrane</keyword>
<dbReference type="SUPFAM" id="SSF161098">
    <property type="entry name" value="MetI-like"/>
    <property type="match status" value="1"/>
</dbReference>
<evidence type="ECO:0000256" key="1">
    <source>
        <dbReference type="ARBA" id="ARBA00004651"/>
    </source>
</evidence>
<comment type="subcellular location">
    <subcellularLocation>
        <location evidence="1 7">Cell membrane</location>
        <topology evidence="1 7">Multi-pass membrane protein</topology>
    </subcellularLocation>
</comment>
<keyword evidence="2 7" id="KW-0813">Transport</keyword>
<evidence type="ECO:0000256" key="7">
    <source>
        <dbReference type="RuleBase" id="RU363032"/>
    </source>
</evidence>
<evidence type="ECO:0000259" key="8">
    <source>
        <dbReference type="PROSITE" id="PS50928"/>
    </source>
</evidence>
<dbReference type="InterPro" id="IPR000515">
    <property type="entry name" value="MetI-like"/>
</dbReference>
<dbReference type="Pfam" id="PF00528">
    <property type="entry name" value="BPD_transp_1"/>
    <property type="match status" value="1"/>
</dbReference>
<keyword evidence="5 7" id="KW-1133">Transmembrane helix</keyword>
<keyword evidence="4 7" id="KW-0812">Transmembrane</keyword>
<dbReference type="EMBL" id="QUNO01000013">
    <property type="protein sequence ID" value="REH39479.1"/>
    <property type="molecule type" value="Genomic_DNA"/>
</dbReference>
<evidence type="ECO:0000256" key="6">
    <source>
        <dbReference type="ARBA" id="ARBA00023136"/>
    </source>
</evidence>
<dbReference type="PROSITE" id="PS50928">
    <property type="entry name" value="ABC_TM1"/>
    <property type="match status" value="1"/>
</dbReference>
<comment type="similarity">
    <text evidence="7">Belongs to the binding-protein-dependent transport system permease family.</text>
</comment>
<evidence type="ECO:0000313" key="9">
    <source>
        <dbReference type="EMBL" id="REH39479.1"/>
    </source>
</evidence>
<gene>
    <name evidence="9" type="ORF">BCF44_113334</name>
</gene>
<dbReference type="CDD" id="cd06261">
    <property type="entry name" value="TM_PBP2"/>
    <property type="match status" value="1"/>
</dbReference>
<dbReference type="GO" id="GO:0005886">
    <property type="term" value="C:plasma membrane"/>
    <property type="evidence" value="ECO:0007669"/>
    <property type="project" value="UniProtKB-SubCell"/>
</dbReference>
<evidence type="ECO:0000256" key="5">
    <source>
        <dbReference type="ARBA" id="ARBA00022989"/>
    </source>
</evidence>
<evidence type="ECO:0000256" key="3">
    <source>
        <dbReference type="ARBA" id="ARBA00022475"/>
    </source>
</evidence>
<name>A0A3E0H7Q9_9PSEU</name>
<dbReference type="InterPro" id="IPR035906">
    <property type="entry name" value="MetI-like_sf"/>
</dbReference>
<feature type="transmembrane region" description="Helical" evidence="7">
    <location>
        <begin position="134"/>
        <end position="153"/>
    </location>
</feature>
<keyword evidence="9" id="KW-0762">Sugar transport</keyword>
<dbReference type="GO" id="GO:0055085">
    <property type="term" value="P:transmembrane transport"/>
    <property type="evidence" value="ECO:0007669"/>
    <property type="project" value="InterPro"/>
</dbReference>
<keyword evidence="10" id="KW-1185">Reference proteome</keyword>
<feature type="transmembrane region" description="Helical" evidence="7">
    <location>
        <begin position="101"/>
        <end position="128"/>
    </location>
</feature>
<feature type="transmembrane region" description="Helical" evidence="7">
    <location>
        <begin position="65"/>
        <end position="89"/>
    </location>
</feature>
<proteinExistence type="inferred from homology"/>
<dbReference type="PANTHER" id="PTHR32243">
    <property type="entry name" value="MALTOSE TRANSPORT SYSTEM PERMEASE-RELATED"/>
    <property type="match status" value="1"/>
</dbReference>
<dbReference type="Proteomes" id="UP000256269">
    <property type="component" value="Unassembled WGS sequence"/>
</dbReference>